<proteinExistence type="predicted"/>
<dbReference type="RefSeq" id="WP_240170300.1">
    <property type="nucleotide sequence ID" value="NZ_CP092365.1"/>
</dbReference>
<name>A0ABY3U098_9MYCO</name>
<gene>
    <name evidence="1" type="ORF">MIU77_14250</name>
</gene>
<dbReference type="Pfam" id="PF18844">
    <property type="entry name" value="baeRF_family2"/>
    <property type="match status" value="1"/>
</dbReference>
<sequence length="371" mass="39565">MDAERLRPLLEGERPYASIYFEDSHDTEDAAAQLELRWRGLHHELTEQGADTAVIDEMRRAVAELPAPVGQSGRAVIADATGVLLNEHLIRPTPTVVRVSPLPYLVPMVEHGYDSPAYLLVEADHRGAELTVYRHGRVHAETVDGAGYPVHKAAGAENAGYKDPQPRSEEAARKNIRTIAVRVTELIDDQTTGPVFVVGEVQARHDLTAELPDRVADRVVALTVGARDSGYDPDEIRDRIDAELLTRRLAHIDAATRRFSAEVDRPSAVAVEGLGPVCSALNHGAVETLIVGEIGAATVVTDAGFTVVAAGPDALSEYGAEPAHTVRADEALPTGAVAVDAAVVRTDERISPADGVAALLRYPVASGPDAP</sequence>
<keyword evidence="2" id="KW-1185">Reference proteome</keyword>
<dbReference type="Proteomes" id="UP001055200">
    <property type="component" value="Chromosome"/>
</dbReference>
<organism evidence="1 2">
    <name type="scientific">Mycolicibacillus parakoreensis</name>
    <dbReference type="NCBI Taxonomy" id="1069221"/>
    <lineage>
        <taxon>Bacteria</taxon>
        <taxon>Bacillati</taxon>
        <taxon>Actinomycetota</taxon>
        <taxon>Actinomycetes</taxon>
        <taxon>Mycobacteriales</taxon>
        <taxon>Mycobacteriaceae</taxon>
        <taxon>Mycolicibacillus</taxon>
    </lineage>
</organism>
<evidence type="ECO:0000313" key="1">
    <source>
        <dbReference type="EMBL" id="ULN52020.1"/>
    </source>
</evidence>
<accession>A0ABY3U098</accession>
<evidence type="ECO:0000313" key="2">
    <source>
        <dbReference type="Proteomes" id="UP001055200"/>
    </source>
</evidence>
<protein>
    <recommendedName>
        <fullName evidence="3">Peptide chain release factor 1</fullName>
    </recommendedName>
</protein>
<dbReference type="EMBL" id="CP092365">
    <property type="protein sequence ID" value="ULN52020.1"/>
    <property type="molecule type" value="Genomic_DNA"/>
</dbReference>
<evidence type="ECO:0008006" key="3">
    <source>
        <dbReference type="Google" id="ProtNLM"/>
    </source>
</evidence>
<dbReference type="InterPro" id="IPR040701">
    <property type="entry name" value="Bact_RF_family2"/>
</dbReference>
<reference evidence="1" key="1">
    <citation type="submission" date="2022-08" db="EMBL/GenBank/DDBJ databases">
        <title>Complete genome sequence of 14 non-tuberculosis mycobacteria type-strains.</title>
        <authorList>
            <person name="Igarashi Y."/>
            <person name="Osugi A."/>
            <person name="Mitarai S."/>
        </authorList>
    </citation>
    <scope>NUCLEOTIDE SEQUENCE</scope>
    <source>
        <strain evidence="1">DSM 45575</strain>
    </source>
</reference>